<organism evidence="2 3">
    <name type="scientific">Naumannella cuiyingiana</name>
    <dbReference type="NCBI Taxonomy" id="1347891"/>
    <lineage>
        <taxon>Bacteria</taxon>
        <taxon>Bacillati</taxon>
        <taxon>Actinomycetota</taxon>
        <taxon>Actinomycetes</taxon>
        <taxon>Propionibacteriales</taxon>
        <taxon>Propionibacteriaceae</taxon>
        <taxon>Naumannella</taxon>
    </lineage>
</organism>
<dbReference type="Proteomes" id="UP000527616">
    <property type="component" value="Unassembled WGS sequence"/>
</dbReference>
<proteinExistence type="predicted"/>
<protein>
    <submittedName>
        <fullName evidence="2">Uncharacterized protein</fullName>
    </submittedName>
</protein>
<dbReference type="RefSeq" id="WP_179446689.1">
    <property type="nucleotide sequence ID" value="NZ_JACBZS010000002.1"/>
</dbReference>
<evidence type="ECO:0000256" key="1">
    <source>
        <dbReference type="SAM" id="MobiDB-lite"/>
    </source>
</evidence>
<dbReference type="AlphaFoldDB" id="A0A7Z0IML5"/>
<dbReference type="EMBL" id="JACBZS010000002">
    <property type="protein sequence ID" value="NYI72712.1"/>
    <property type="molecule type" value="Genomic_DNA"/>
</dbReference>
<evidence type="ECO:0000313" key="2">
    <source>
        <dbReference type="EMBL" id="NYI72712.1"/>
    </source>
</evidence>
<evidence type="ECO:0000313" key="3">
    <source>
        <dbReference type="Proteomes" id="UP000527616"/>
    </source>
</evidence>
<sequence>MSAPAAVDAWQLTRQISPRPRVRAAVREAGGAIANLYPVDVDVDGPEPDTPWAVCLTGPDRRYHLLGFDFDAKQPGRPAAHDAERLASLCDQLRIPVVLCASAGDPDGGRHLWIGLAHTLDARLVHTLARAAASWLPSLDITPLLNPAAGCLRPPGAPHRTGQPSQILRGDPVELIRPRASRRQLTQLLDAIEDQLAHYRNPTTAAPSAAAGVAIDGHGRRYLPGRTRRTPAPASLDALTTAVPAGADASAQMWVALLGCARAGWQHHELAALLDTAPGLEHARTQPAADRGRSRTPRPTSGRHSPARVLADDWDRAVDHLARQHPPAARTAHDADAARKAAAIDHTVHAIQERADAMPGRWRHGGATHRRTLDGICLLACRGLTLDLELPIRHLGLLTGLSRETVRQALAALAADGWLIHTRPTHGPRAAAWVLHSPLDYPLPQEVTRPRLGRPQRSQLEQRLALARHDAFSTTRAGGQGLGCEAGTAWARLSTEPDLAAQTRDTILGKLNRAGLLEQTVNLGTGELSWQPVDRRDQVASERGCTGVLEARAQSYAAEQRLWAWWNRELTFLRSPRKERRRLRPYAPALVRVDESRYPRRPGGLPDHPTAYAALIEEQQASIVPAAA</sequence>
<reference evidence="2 3" key="1">
    <citation type="submission" date="2020-07" db="EMBL/GenBank/DDBJ databases">
        <title>Sequencing the genomes of 1000 actinobacteria strains.</title>
        <authorList>
            <person name="Klenk H.-P."/>
        </authorList>
    </citation>
    <scope>NUCLEOTIDE SEQUENCE [LARGE SCALE GENOMIC DNA]</scope>
    <source>
        <strain evidence="2 3">DSM 103164</strain>
    </source>
</reference>
<accession>A0A7Z0IML5</accession>
<keyword evidence="3" id="KW-1185">Reference proteome</keyword>
<gene>
    <name evidence="2" type="ORF">GGQ54_003326</name>
</gene>
<name>A0A7Z0IML5_9ACTN</name>
<comment type="caution">
    <text evidence="2">The sequence shown here is derived from an EMBL/GenBank/DDBJ whole genome shotgun (WGS) entry which is preliminary data.</text>
</comment>
<feature type="region of interest" description="Disordered" evidence="1">
    <location>
        <begin position="282"/>
        <end position="309"/>
    </location>
</feature>